<accession>A0A0M9G2P9</accession>
<gene>
    <name evidence="2" type="ORF">ABB37_04537</name>
</gene>
<keyword evidence="3" id="KW-1185">Reference proteome</keyword>
<feature type="transmembrane region" description="Helical" evidence="1">
    <location>
        <begin position="12"/>
        <end position="34"/>
    </location>
</feature>
<protein>
    <submittedName>
        <fullName evidence="2">Uncharacterized protein</fullName>
    </submittedName>
</protein>
<dbReference type="VEuPathDB" id="TriTrypDB:LpyrH10_07_3440"/>
<dbReference type="EMBL" id="LGTL01000007">
    <property type="protein sequence ID" value="KPA81200.1"/>
    <property type="molecule type" value="Genomic_DNA"/>
</dbReference>
<proteinExistence type="predicted"/>
<dbReference type="AlphaFoldDB" id="A0A0M9G2P9"/>
<evidence type="ECO:0000313" key="3">
    <source>
        <dbReference type="Proteomes" id="UP000037923"/>
    </source>
</evidence>
<organism evidence="2 3">
    <name type="scientific">Leptomonas pyrrhocoris</name>
    <name type="common">Firebug parasite</name>
    <dbReference type="NCBI Taxonomy" id="157538"/>
    <lineage>
        <taxon>Eukaryota</taxon>
        <taxon>Discoba</taxon>
        <taxon>Euglenozoa</taxon>
        <taxon>Kinetoplastea</taxon>
        <taxon>Metakinetoplastina</taxon>
        <taxon>Trypanosomatida</taxon>
        <taxon>Trypanosomatidae</taxon>
        <taxon>Leishmaniinae</taxon>
        <taxon>Leptomonas</taxon>
    </lineage>
</organism>
<dbReference type="Proteomes" id="UP000037923">
    <property type="component" value="Unassembled WGS sequence"/>
</dbReference>
<name>A0A0M9G2P9_LEPPY</name>
<keyword evidence="1" id="KW-0812">Transmembrane</keyword>
<evidence type="ECO:0000256" key="1">
    <source>
        <dbReference type="SAM" id="Phobius"/>
    </source>
</evidence>
<dbReference type="GeneID" id="26904828"/>
<keyword evidence="1" id="KW-1133">Transmembrane helix</keyword>
<comment type="caution">
    <text evidence="2">The sequence shown here is derived from an EMBL/GenBank/DDBJ whole genome shotgun (WGS) entry which is preliminary data.</text>
</comment>
<evidence type="ECO:0000313" key="2">
    <source>
        <dbReference type="EMBL" id="KPA81200.1"/>
    </source>
</evidence>
<dbReference type="RefSeq" id="XP_015659639.1">
    <property type="nucleotide sequence ID" value="XM_015802238.1"/>
</dbReference>
<sequence>MASSIDIVFLIVLRMNSIFSLAIRLYPCVLFHLIRCLREYTYIYERRRFFSKRKAYIYWEREAIGFLLILYSLQKFECEAREHLDSRKECYSFLFFLTITSLLVLSQAGVFPFSLSVCVCVCIVSLCW</sequence>
<reference evidence="2 3" key="1">
    <citation type="submission" date="2015-07" db="EMBL/GenBank/DDBJ databases">
        <title>High-quality genome of monoxenous trypanosomatid Leptomonas pyrrhocoris.</title>
        <authorList>
            <person name="Flegontov P."/>
            <person name="Butenko A."/>
            <person name="Firsov S."/>
            <person name="Vlcek C."/>
            <person name="Logacheva M.D."/>
            <person name="Field M."/>
            <person name="Filatov D."/>
            <person name="Flegontova O."/>
            <person name="Gerasimov E."/>
            <person name="Jackson A.P."/>
            <person name="Kelly S."/>
            <person name="Opperdoes F."/>
            <person name="O'Reilly A."/>
            <person name="Votypka J."/>
            <person name="Yurchenko V."/>
            <person name="Lukes J."/>
        </authorList>
    </citation>
    <scope>NUCLEOTIDE SEQUENCE [LARGE SCALE GENOMIC DNA]</scope>
    <source>
        <strain evidence="2">H10</strain>
    </source>
</reference>
<keyword evidence="1" id="KW-0472">Membrane</keyword>
<feature type="transmembrane region" description="Helical" evidence="1">
    <location>
        <begin position="93"/>
        <end position="126"/>
    </location>
</feature>